<dbReference type="EC" id="2.7.11.1" evidence="1"/>
<comment type="catalytic activity">
    <reaction evidence="7">
        <text>L-threonyl-[protein] + ATP = O-phospho-L-threonyl-[protein] + ADP + H(+)</text>
        <dbReference type="Rhea" id="RHEA:46608"/>
        <dbReference type="Rhea" id="RHEA-COMP:11060"/>
        <dbReference type="Rhea" id="RHEA-COMP:11605"/>
        <dbReference type="ChEBI" id="CHEBI:15378"/>
        <dbReference type="ChEBI" id="CHEBI:30013"/>
        <dbReference type="ChEBI" id="CHEBI:30616"/>
        <dbReference type="ChEBI" id="CHEBI:61977"/>
        <dbReference type="ChEBI" id="CHEBI:456216"/>
        <dbReference type="EC" id="2.7.11.1"/>
    </reaction>
</comment>
<feature type="domain" description="Protein kinase" evidence="10">
    <location>
        <begin position="74"/>
        <end position="356"/>
    </location>
</feature>
<protein>
    <recommendedName>
        <fullName evidence="1">non-specific serine/threonine protein kinase</fullName>
        <ecNumber evidence="1">2.7.11.1</ecNumber>
    </recommendedName>
</protein>
<evidence type="ECO:0000256" key="5">
    <source>
        <dbReference type="ARBA" id="ARBA00022777"/>
    </source>
</evidence>
<dbReference type="InterPro" id="IPR008271">
    <property type="entry name" value="Ser/Thr_kinase_AS"/>
</dbReference>
<comment type="caution">
    <text evidence="12">The sequence shown here is derived from an EMBL/GenBank/DDBJ whole genome shotgun (WGS) entry which is preliminary data.</text>
</comment>
<comment type="catalytic activity">
    <reaction evidence="8">
        <text>L-seryl-[protein] + ATP = O-phospho-L-seryl-[protein] + ADP + H(+)</text>
        <dbReference type="Rhea" id="RHEA:17989"/>
        <dbReference type="Rhea" id="RHEA-COMP:9863"/>
        <dbReference type="Rhea" id="RHEA-COMP:11604"/>
        <dbReference type="ChEBI" id="CHEBI:15378"/>
        <dbReference type="ChEBI" id="CHEBI:29999"/>
        <dbReference type="ChEBI" id="CHEBI:30616"/>
        <dbReference type="ChEBI" id="CHEBI:83421"/>
        <dbReference type="ChEBI" id="CHEBI:456216"/>
        <dbReference type="EC" id="2.7.11.1"/>
    </reaction>
</comment>
<evidence type="ECO:0000256" key="2">
    <source>
        <dbReference type="ARBA" id="ARBA00022527"/>
    </source>
</evidence>
<evidence type="ECO:0000256" key="4">
    <source>
        <dbReference type="ARBA" id="ARBA00022741"/>
    </source>
</evidence>
<evidence type="ECO:0000256" key="8">
    <source>
        <dbReference type="ARBA" id="ARBA00048679"/>
    </source>
</evidence>
<dbReference type="PANTHER" id="PTHR45707:SF69">
    <property type="entry name" value="CALCIUM-DEPENDENT LIPID-BINDING (CALB DOMAIN) PLANT PHOSPHORIBOSYLTRANSFERASE FAMILY PROTEIN"/>
    <property type="match status" value="1"/>
</dbReference>
<name>A0A5J9UTU4_9POAL</name>
<feature type="binding site" evidence="9">
    <location>
        <position position="102"/>
    </location>
    <ligand>
        <name>ATP</name>
        <dbReference type="ChEBI" id="CHEBI:30616"/>
    </ligand>
</feature>
<dbReference type="InterPro" id="IPR017441">
    <property type="entry name" value="Protein_kinase_ATP_BS"/>
</dbReference>
<evidence type="ECO:0000259" key="11">
    <source>
        <dbReference type="PROSITE" id="PS50202"/>
    </source>
</evidence>
<evidence type="ECO:0000256" key="7">
    <source>
        <dbReference type="ARBA" id="ARBA00047899"/>
    </source>
</evidence>
<dbReference type="FunFam" id="1.10.510.10:FF:001023">
    <property type="entry name" value="Os07g0541700 protein"/>
    <property type="match status" value="1"/>
</dbReference>
<feature type="domain" description="MSP" evidence="11">
    <location>
        <begin position="627"/>
        <end position="745"/>
    </location>
</feature>
<dbReference type="InterPro" id="IPR000719">
    <property type="entry name" value="Prot_kinase_dom"/>
</dbReference>
<dbReference type="GO" id="GO:0004674">
    <property type="term" value="F:protein serine/threonine kinase activity"/>
    <property type="evidence" value="ECO:0007669"/>
    <property type="project" value="UniProtKB-KW"/>
</dbReference>
<dbReference type="Proteomes" id="UP000324897">
    <property type="component" value="Chromosome 2"/>
</dbReference>
<dbReference type="Gene3D" id="3.30.200.20">
    <property type="entry name" value="Phosphorylase Kinase, domain 1"/>
    <property type="match status" value="2"/>
</dbReference>
<evidence type="ECO:0000256" key="1">
    <source>
        <dbReference type="ARBA" id="ARBA00012513"/>
    </source>
</evidence>
<evidence type="ECO:0000259" key="10">
    <source>
        <dbReference type="PROSITE" id="PS50011"/>
    </source>
</evidence>
<accession>A0A5J9UTU4</accession>
<evidence type="ECO:0000256" key="6">
    <source>
        <dbReference type="ARBA" id="ARBA00022840"/>
    </source>
</evidence>
<keyword evidence="6 9" id="KW-0067">ATP-binding</keyword>
<proteinExistence type="predicted"/>
<evidence type="ECO:0000256" key="3">
    <source>
        <dbReference type="ARBA" id="ARBA00022679"/>
    </source>
</evidence>
<dbReference type="InterPro" id="IPR008962">
    <property type="entry name" value="PapD-like_sf"/>
</dbReference>
<dbReference type="Gene3D" id="1.10.510.10">
    <property type="entry name" value="Transferase(Phosphotransferase) domain 1"/>
    <property type="match status" value="2"/>
</dbReference>
<evidence type="ECO:0000256" key="9">
    <source>
        <dbReference type="PROSITE-ProRule" id="PRU10141"/>
    </source>
</evidence>
<dbReference type="SMART" id="SM00220">
    <property type="entry name" value="S_TKc"/>
    <property type="match status" value="2"/>
</dbReference>
<feature type="non-terminal residue" evidence="12">
    <location>
        <position position="1"/>
    </location>
</feature>
<dbReference type="AlphaFoldDB" id="A0A5J9UTU4"/>
<dbReference type="SUPFAM" id="SSF49354">
    <property type="entry name" value="PapD-like"/>
    <property type="match status" value="1"/>
</dbReference>
<keyword evidence="3" id="KW-0808">Transferase</keyword>
<evidence type="ECO:0000313" key="12">
    <source>
        <dbReference type="EMBL" id="TVU26814.1"/>
    </source>
</evidence>
<dbReference type="PROSITE" id="PS50011">
    <property type="entry name" value="PROTEIN_KINASE_DOM"/>
    <property type="match status" value="2"/>
</dbReference>
<dbReference type="Gene3D" id="2.60.40.10">
    <property type="entry name" value="Immunoglobulins"/>
    <property type="match status" value="1"/>
</dbReference>
<dbReference type="Gramene" id="TVU26814">
    <property type="protein sequence ID" value="TVU26814"/>
    <property type="gene ID" value="EJB05_29379"/>
</dbReference>
<keyword evidence="4 9" id="KW-0547">Nucleotide-binding</keyword>
<keyword evidence="2" id="KW-0723">Serine/threonine-protein kinase</keyword>
<keyword evidence="13" id="KW-1185">Reference proteome</keyword>
<dbReference type="PROSITE" id="PS50202">
    <property type="entry name" value="MSP"/>
    <property type="match status" value="1"/>
</dbReference>
<dbReference type="InterPro" id="IPR011009">
    <property type="entry name" value="Kinase-like_dom_sf"/>
</dbReference>
<dbReference type="PROSITE" id="PS00108">
    <property type="entry name" value="PROTEIN_KINASE_ST"/>
    <property type="match status" value="2"/>
</dbReference>
<dbReference type="EMBL" id="RWGY01000013">
    <property type="protein sequence ID" value="TVU26814.1"/>
    <property type="molecule type" value="Genomic_DNA"/>
</dbReference>
<dbReference type="InterPro" id="IPR000535">
    <property type="entry name" value="MSP_dom"/>
</dbReference>
<dbReference type="InterPro" id="IPR013783">
    <property type="entry name" value="Ig-like_fold"/>
</dbReference>
<dbReference type="GO" id="GO:0005524">
    <property type="term" value="F:ATP binding"/>
    <property type="evidence" value="ECO:0007669"/>
    <property type="project" value="UniProtKB-UniRule"/>
</dbReference>
<reference evidence="12 13" key="1">
    <citation type="journal article" date="2019" name="Sci. Rep.">
        <title>A high-quality genome of Eragrostis curvula grass provides insights into Poaceae evolution and supports new strategies to enhance forage quality.</title>
        <authorList>
            <person name="Carballo J."/>
            <person name="Santos B.A.C.M."/>
            <person name="Zappacosta D."/>
            <person name="Garbus I."/>
            <person name="Selva J.P."/>
            <person name="Gallo C.A."/>
            <person name="Diaz A."/>
            <person name="Albertini E."/>
            <person name="Caccamo M."/>
            <person name="Echenique V."/>
        </authorList>
    </citation>
    <scope>NUCLEOTIDE SEQUENCE [LARGE SCALE GENOMIC DNA]</scope>
    <source>
        <strain evidence="13">cv. Victoria</strain>
        <tissue evidence="12">Leaf</tissue>
    </source>
</reference>
<organism evidence="12 13">
    <name type="scientific">Eragrostis curvula</name>
    <name type="common">weeping love grass</name>
    <dbReference type="NCBI Taxonomy" id="38414"/>
    <lineage>
        <taxon>Eukaryota</taxon>
        <taxon>Viridiplantae</taxon>
        <taxon>Streptophyta</taxon>
        <taxon>Embryophyta</taxon>
        <taxon>Tracheophyta</taxon>
        <taxon>Spermatophyta</taxon>
        <taxon>Magnoliopsida</taxon>
        <taxon>Liliopsida</taxon>
        <taxon>Poales</taxon>
        <taxon>Poaceae</taxon>
        <taxon>PACMAD clade</taxon>
        <taxon>Chloridoideae</taxon>
        <taxon>Eragrostideae</taxon>
        <taxon>Eragrostidinae</taxon>
        <taxon>Eragrostis</taxon>
    </lineage>
</organism>
<dbReference type="FunFam" id="1.10.510.10:FF:000870">
    <property type="entry name" value="OSJNBa0016N04.16-like protein"/>
    <property type="match status" value="1"/>
</dbReference>
<dbReference type="OrthoDB" id="633211at2759"/>
<dbReference type="Pfam" id="PF00069">
    <property type="entry name" value="Pkinase"/>
    <property type="match status" value="2"/>
</dbReference>
<dbReference type="Pfam" id="PF00635">
    <property type="entry name" value="Motile_Sperm"/>
    <property type="match status" value="1"/>
</dbReference>
<keyword evidence="5" id="KW-0418">Kinase</keyword>
<dbReference type="PANTHER" id="PTHR45707">
    <property type="entry name" value="C2 CALCIUM/LIPID-BINDING PLANT PHOSPHORIBOSYLTRANSFERASE FAMILY PROTEIN"/>
    <property type="match status" value="1"/>
</dbReference>
<dbReference type="SUPFAM" id="SSF56112">
    <property type="entry name" value="Protein kinase-like (PK-like)"/>
    <property type="match status" value="2"/>
</dbReference>
<sequence>MKRGALAICLGLDSGTHVWRVAAIWSTVTALQGTTQMDYDAYDEWNFLGRMLMDENAEPTNLPLSLIKSITNNFSDDLKIGDGGFSTVYMGLLRNGIVAVKKMTADSYEMNEKLFKQELHSLMTARHKNIVRLLGYCFDTQGRFINWNGKNILADEQHRFLCFEFLPEGSLDKYISGAAEGLEWMTRYRMIKGICEGLHYLHQKKIVHSDLKPQNILLDNHMVPKVADFGLSRRFNEKQTREITSHVFGSMAYMAPESHDGLITFKSDIYSLGVTIIELLTGKKGCPEIEDVLQGWSTRMETSIGDAWLKPVRECAEIGIECIDPNPAKRPDTQCIIERLAEMECRYGSMKTDLFISAATNNAFANYNMENRGIGLLEDILDGRDEPSNLKLPLLELVTKNFSSDYKIGHGGCGEVYKGVLPNGKLVAVKRLFKNHTVDEKMFDQEVKSMMMVKHKNIVRLLGYCSDTQGKVVPMNLKVIMAEERERLLCFEYISNGSLGSHLTDELRGLDWCARYQIVKGICEGLQHLHKDKGIVHMDLKPDNILMDDNMVPKITDFGLARADGNTHTMSTQRFFSPGYCAPEYLNRGKMSNKSDIYSLGIIIREIVTGSKEKPNINKLSLCLEHMLAIEPLDIRFPFVLDKEISCSLELTNDTDEHIAFMVSTTSLLPCRTQPQKDIIPPRSKCCVTIAVQALKDLWNEHSEEFYVHSTRVDGILTAKDITAGMFDEEEGKVVDEVILPVVFDAPPP</sequence>
<dbReference type="FunFam" id="3.30.200.20:FF:000465">
    <property type="entry name" value="Cysteine-rich receptor-like protein kinase 6"/>
    <property type="match status" value="1"/>
</dbReference>
<evidence type="ECO:0000313" key="13">
    <source>
        <dbReference type="Proteomes" id="UP000324897"/>
    </source>
</evidence>
<dbReference type="PROSITE" id="PS00107">
    <property type="entry name" value="PROTEIN_KINASE_ATP"/>
    <property type="match status" value="1"/>
</dbReference>
<feature type="domain" description="Protein kinase" evidence="10">
    <location>
        <begin position="402"/>
        <end position="749"/>
    </location>
</feature>
<gene>
    <name evidence="12" type="ORF">EJB05_29379</name>
</gene>